<dbReference type="InterPro" id="IPR046574">
    <property type="entry name" value="DUF6634"/>
</dbReference>
<protein>
    <submittedName>
        <fullName evidence="1">Uncharacterized protein</fullName>
    </submittedName>
</protein>
<accession>A0A9E6UMH0</accession>
<dbReference type="EMBL" id="CP081869">
    <property type="protein sequence ID" value="QZO01667.1"/>
    <property type="molecule type" value="Genomic_DNA"/>
</dbReference>
<dbReference type="KEGG" id="cmet:K6K41_09855"/>
<gene>
    <name evidence="1" type="ORF">K6K41_09855</name>
</gene>
<dbReference type="Pfam" id="PF20339">
    <property type="entry name" value="DUF6634"/>
    <property type="match status" value="1"/>
</dbReference>
<evidence type="ECO:0000313" key="1">
    <source>
        <dbReference type="EMBL" id="QZO01667.1"/>
    </source>
</evidence>
<dbReference type="RefSeq" id="WP_261404972.1">
    <property type="nucleotide sequence ID" value="NZ_CP081869.1"/>
</dbReference>
<dbReference type="Proteomes" id="UP000825701">
    <property type="component" value="Chromosome"/>
</dbReference>
<proteinExistence type="predicted"/>
<reference evidence="1" key="1">
    <citation type="submission" date="2021-08" db="EMBL/GenBank/DDBJ databases">
        <authorList>
            <person name="Zhang H."/>
            <person name="Xu M."/>
            <person name="Yu Z."/>
            <person name="Yang L."/>
            <person name="Cai Y."/>
        </authorList>
    </citation>
    <scope>NUCLEOTIDE SEQUENCE</scope>
    <source>
        <strain evidence="1">CHL1</strain>
    </source>
</reference>
<name>A0A9E6UMH0_9HYPH</name>
<dbReference type="AlphaFoldDB" id="A0A9E6UMH0"/>
<organism evidence="1 2">
    <name type="scientific">Chenggangzhangella methanolivorans</name>
    <dbReference type="NCBI Taxonomy" id="1437009"/>
    <lineage>
        <taxon>Bacteria</taxon>
        <taxon>Pseudomonadati</taxon>
        <taxon>Pseudomonadota</taxon>
        <taxon>Alphaproteobacteria</taxon>
        <taxon>Hyphomicrobiales</taxon>
        <taxon>Methylopilaceae</taxon>
        <taxon>Chenggangzhangella</taxon>
    </lineage>
</organism>
<keyword evidence="2" id="KW-1185">Reference proteome</keyword>
<sequence>MIAADEFDEMKRRLREASHEALAAAPLLERWFVDRSLGKPCLVGFVSGHPEIVDGRCVRTSLLLRIAPEAGWARTRNRFYRLGRSLDEWRVLQ</sequence>
<evidence type="ECO:0000313" key="2">
    <source>
        <dbReference type="Proteomes" id="UP000825701"/>
    </source>
</evidence>